<dbReference type="EMBL" id="MRTP01000008">
    <property type="protein sequence ID" value="OMF51910.1"/>
    <property type="molecule type" value="Genomic_DNA"/>
</dbReference>
<accession>A0A1R1EJC3</accession>
<sequence length="136" mass="15970">MDREIEADFIKRFCWKEVRERLIYELSSEKKRKHALSRFSHRYEDLFILRRMIEIPKPNSDVQHIYEILLNHKADNVSYCISWNVEIDGKKLPLLEALQAAVGYGQPSILICGEGLSYFEAEQEAGPPRRFLLEGD</sequence>
<dbReference type="RefSeq" id="WP_076173336.1">
    <property type="nucleotide sequence ID" value="NZ_MRTP01000008.1"/>
</dbReference>
<dbReference type="STRING" id="297318.BK138_24065"/>
<proteinExistence type="predicted"/>
<keyword evidence="2" id="KW-1185">Reference proteome</keyword>
<evidence type="ECO:0000313" key="1">
    <source>
        <dbReference type="EMBL" id="OMF51910.1"/>
    </source>
</evidence>
<comment type="caution">
    <text evidence="1">The sequence shown here is derived from an EMBL/GenBank/DDBJ whole genome shotgun (WGS) entry which is preliminary data.</text>
</comment>
<name>A0A1R1EJC3_9BACL</name>
<reference evidence="1 2" key="1">
    <citation type="submission" date="2016-11" db="EMBL/GenBank/DDBJ databases">
        <title>Paenibacillus species isolates.</title>
        <authorList>
            <person name="Beno S.M."/>
        </authorList>
    </citation>
    <scope>NUCLEOTIDE SEQUENCE [LARGE SCALE GENOMIC DNA]</scope>
    <source>
        <strain evidence="1 2">FSL R5-0378</strain>
    </source>
</reference>
<evidence type="ECO:0000313" key="2">
    <source>
        <dbReference type="Proteomes" id="UP000187172"/>
    </source>
</evidence>
<protein>
    <submittedName>
        <fullName evidence="1">Uncharacterized protein</fullName>
    </submittedName>
</protein>
<organism evidence="1 2">
    <name type="scientific">Paenibacillus rhizosphaerae</name>
    <dbReference type="NCBI Taxonomy" id="297318"/>
    <lineage>
        <taxon>Bacteria</taxon>
        <taxon>Bacillati</taxon>
        <taxon>Bacillota</taxon>
        <taxon>Bacilli</taxon>
        <taxon>Bacillales</taxon>
        <taxon>Paenibacillaceae</taxon>
        <taxon>Paenibacillus</taxon>
    </lineage>
</organism>
<dbReference type="Proteomes" id="UP000187172">
    <property type="component" value="Unassembled WGS sequence"/>
</dbReference>
<dbReference type="AlphaFoldDB" id="A0A1R1EJC3"/>
<gene>
    <name evidence="1" type="ORF">BK138_24065</name>
</gene>